<dbReference type="EMBL" id="LAZR01004417">
    <property type="protein sequence ID" value="KKN08782.1"/>
    <property type="molecule type" value="Genomic_DNA"/>
</dbReference>
<comment type="caution">
    <text evidence="1">The sequence shown here is derived from an EMBL/GenBank/DDBJ whole genome shotgun (WGS) entry which is preliminary data.</text>
</comment>
<organism evidence="1">
    <name type="scientific">marine sediment metagenome</name>
    <dbReference type="NCBI Taxonomy" id="412755"/>
    <lineage>
        <taxon>unclassified sequences</taxon>
        <taxon>metagenomes</taxon>
        <taxon>ecological metagenomes</taxon>
    </lineage>
</organism>
<dbReference type="AlphaFoldDB" id="A0A0F9NA51"/>
<accession>A0A0F9NA51</accession>
<gene>
    <name evidence="1" type="ORF">LCGC14_1053290</name>
</gene>
<proteinExistence type="predicted"/>
<name>A0A0F9NA51_9ZZZZ</name>
<evidence type="ECO:0000313" key="1">
    <source>
        <dbReference type="EMBL" id="KKN08782.1"/>
    </source>
</evidence>
<protein>
    <submittedName>
        <fullName evidence="1">Uncharacterized protein</fullName>
    </submittedName>
</protein>
<sequence length="68" mass="7574">MGNGDGQAMIFKPNDKVVSVYDPSTVMIVLRVWGDSVTCMVGWDERNPKHLTADILRHWPLSEEAAST</sequence>
<reference evidence="1" key="1">
    <citation type="journal article" date="2015" name="Nature">
        <title>Complex archaea that bridge the gap between prokaryotes and eukaryotes.</title>
        <authorList>
            <person name="Spang A."/>
            <person name="Saw J.H."/>
            <person name="Jorgensen S.L."/>
            <person name="Zaremba-Niedzwiedzka K."/>
            <person name="Martijn J."/>
            <person name="Lind A.E."/>
            <person name="van Eijk R."/>
            <person name="Schleper C."/>
            <person name="Guy L."/>
            <person name="Ettema T.J."/>
        </authorList>
    </citation>
    <scope>NUCLEOTIDE SEQUENCE</scope>
</reference>